<organism evidence="1 2">
    <name type="scientific">Pseudomonas phage PaBG</name>
    <dbReference type="NCBI Taxonomy" id="1335230"/>
    <lineage>
        <taxon>Viruses</taxon>
        <taxon>Duplodnaviria</taxon>
        <taxon>Heunggongvirae</taxon>
        <taxon>Uroviricota</taxon>
        <taxon>Caudoviricetes</taxon>
        <taxon>Baikalvirus</taxon>
        <taxon>Baikalvirus PaBG</taxon>
    </lineage>
</organism>
<dbReference type="KEGG" id="vg:16574918"/>
<keyword evidence="2" id="KW-1185">Reference proteome</keyword>
<dbReference type="RefSeq" id="YP_008433563.1">
    <property type="nucleotide sequence ID" value="NC_022096.1"/>
</dbReference>
<dbReference type="Proteomes" id="UP000015545">
    <property type="component" value="Segment"/>
</dbReference>
<accession>S5WKL8</accession>
<dbReference type="EMBL" id="KF147891">
    <property type="protein sequence ID" value="AGS82116.1"/>
    <property type="molecule type" value="Genomic_DNA"/>
</dbReference>
<proteinExistence type="predicted"/>
<name>S5WKL8_9CAUD</name>
<reference evidence="1 2" key="1">
    <citation type="journal article" date="2014" name="Genome Announc.">
        <title>Complete Genome Sequence of the Novel Giant Pseudomonas Phage PaBG.</title>
        <authorList>
            <person name="Sykilinda N.N."/>
            <person name="Bondar A.A."/>
            <person name="Gorshkova A.S."/>
            <person name="Kurochkina L.P."/>
            <person name="Kulikov E.E."/>
            <person name="Shneider M.M."/>
            <person name="Kadykov V.A."/>
            <person name="Solovjeva N.V."/>
            <person name="Kabilov M.R."/>
            <person name="Mesyanzhinov V.V."/>
            <person name="Vlassov V.V."/>
            <person name="Drukker V.V."/>
            <person name="Miroshnikov K.A."/>
        </authorList>
    </citation>
    <scope>NUCLEOTIDE SEQUENCE [LARGE SCALE GENOMIC DNA]</scope>
</reference>
<gene>
    <name evidence="1" type="ORF">PaBG_00233</name>
</gene>
<protein>
    <submittedName>
        <fullName evidence="1">Uncharacterized protein</fullName>
    </submittedName>
</protein>
<sequence length="79" mass="8301">MNEIKMSTGRSVLNPLALAQPAAEQAVAGNDKQVAIAAVDNSTDGVCPKCRATMATAFIPLGQVYYCSTCRVTTPIPEE</sequence>
<evidence type="ECO:0000313" key="2">
    <source>
        <dbReference type="Proteomes" id="UP000015545"/>
    </source>
</evidence>
<evidence type="ECO:0000313" key="1">
    <source>
        <dbReference type="EMBL" id="AGS82116.1"/>
    </source>
</evidence>